<protein>
    <submittedName>
        <fullName evidence="2">Uncharacterized protein</fullName>
    </submittedName>
</protein>
<proteinExistence type="predicted"/>
<comment type="caution">
    <text evidence="2">The sequence shown here is derived from an EMBL/GenBank/DDBJ whole genome shotgun (WGS) entry which is preliminary data.</text>
</comment>
<dbReference type="AlphaFoldDB" id="A0AAV0DFX5"/>
<reference evidence="2" key="1">
    <citation type="submission" date="2022-07" db="EMBL/GenBank/DDBJ databases">
        <authorList>
            <person name="Macas J."/>
            <person name="Novak P."/>
            <person name="Neumann P."/>
        </authorList>
    </citation>
    <scope>NUCLEOTIDE SEQUENCE</scope>
</reference>
<dbReference type="EMBL" id="CAMAPF010000094">
    <property type="protein sequence ID" value="CAH9097555.1"/>
    <property type="molecule type" value="Genomic_DNA"/>
</dbReference>
<gene>
    <name evidence="2" type="ORF">CEPIT_LOCUS14098</name>
</gene>
<keyword evidence="3" id="KW-1185">Reference proteome</keyword>
<name>A0AAV0DFX5_9ASTE</name>
<organism evidence="2 3">
    <name type="scientific">Cuscuta epithymum</name>
    <dbReference type="NCBI Taxonomy" id="186058"/>
    <lineage>
        <taxon>Eukaryota</taxon>
        <taxon>Viridiplantae</taxon>
        <taxon>Streptophyta</taxon>
        <taxon>Embryophyta</taxon>
        <taxon>Tracheophyta</taxon>
        <taxon>Spermatophyta</taxon>
        <taxon>Magnoliopsida</taxon>
        <taxon>eudicotyledons</taxon>
        <taxon>Gunneridae</taxon>
        <taxon>Pentapetalae</taxon>
        <taxon>asterids</taxon>
        <taxon>lamiids</taxon>
        <taxon>Solanales</taxon>
        <taxon>Convolvulaceae</taxon>
        <taxon>Cuscuteae</taxon>
        <taxon>Cuscuta</taxon>
        <taxon>Cuscuta subgen. Cuscuta</taxon>
    </lineage>
</organism>
<evidence type="ECO:0000256" key="1">
    <source>
        <dbReference type="SAM" id="SignalP"/>
    </source>
</evidence>
<evidence type="ECO:0000313" key="3">
    <source>
        <dbReference type="Proteomes" id="UP001152523"/>
    </source>
</evidence>
<keyword evidence="1" id="KW-0732">Signal</keyword>
<feature type="chain" id="PRO_5043561112" evidence="1">
    <location>
        <begin position="18"/>
        <end position="131"/>
    </location>
</feature>
<sequence length="131" mass="14982">MSTVKSLLFLLASHVHLEKYQDKAFGSHCHISSHCPEILISPPPLLLGCNGYLPPFHLLDKISLISMIFFLLKMKNNVNLFGQIPTDGASVEFNPTRYSKYMYEHSVFTWKPEREKTTGLFRLMSKPSLSH</sequence>
<accession>A0AAV0DFX5</accession>
<dbReference type="Proteomes" id="UP001152523">
    <property type="component" value="Unassembled WGS sequence"/>
</dbReference>
<evidence type="ECO:0000313" key="2">
    <source>
        <dbReference type="EMBL" id="CAH9097555.1"/>
    </source>
</evidence>
<feature type="signal peptide" evidence="1">
    <location>
        <begin position="1"/>
        <end position="17"/>
    </location>
</feature>